<dbReference type="PANTHER" id="PTHR43570:SF16">
    <property type="entry name" value="ALDEHYDE DEHYDROGENASE TYPE III, ISOFORM Q"/>
    <property type="match status" value="1"/>
</dbReference>
<evidence type="ECO:0000259" key="7">
    <source>
        <dbReference type="Pfam" id="PF00171"/>
    </source>
</evidence>
<evidence type="ECO:0000256" key="4">
    <source>
        <dbReference type="PIRSR" id="PIRSR036492-1"/>
    </source>
</evidence>
<feature type="domain" description="Aldehyde dehydrogenase" evidence="7">
    <location>
        <begin position="4"/>
        <end position="391"/>
    </location>
</feature>
<dbReference type="RefSeq" id="WP_073372737.1">
    <property type="nucleotide sequence ID" value="NZ_CP017813.1"/>
</dbReference>
<feature type="active site" evidence="4 5">
    <location>
        <position position="187"/>
    </location>
</feature>
<dbReference type="InterPro" id="IPR016161">
    <property type="entry name" value="Ald_DH/histidinol_DH"/>
</dbReference>
<protein>
    <recommendedName>
        <fullName evidence="3">Aldehyde dehydrogenase</fullName>
    </recommendedName>
</protein>
<dbReference type="SUPFAM" id="SSF53720">
    <property type="entry name" value="ALDH-like"/>
    <property type="match status" value="1"/>
</dbReference>
<dbReference type="Pfam" id="PF00171">
    <property type="entry name" value="Aldedh"/>
    <property type="match status" value="1"/>
</dbReference>
<dbReference type="PANTHER" id="PTHR43570">
    <property type="entry name" value="ALDEHYDE DEHYDROGENASE"/>
    <property type="match status" value="1"/>
</dbReference>
<evidence type="ECO:0000256" key="2">
    <source>
        <dbReference type="ARBA" id="ARBA00023002"/>
    </source>
</evidence>
<reference evidence="9" key="1">
    <citation type="submission" date="2016-10" db="EMBL/GenBank/DDBJ databases">
        <authorList>
            <person name="Beylefeld A."/>
            <person name="Abolnik C."/>
        </authorList>
    </citation>
    <scope>NUCLEOTIDE SEQUENCE [LARGE SCALE GENOMIC DNA]</scope>
    <source>
        <strain evidence="9">B359_6</strain>
    </source>
</reference>
<sequence length="433" mass="50589">MDYQIRIKLLKNLKKIIIKYQDEITVALQKDLNKAEHETLFSEIYPVVREINYLIKHTWKYKDVKLAKLPIFSKKGYVYSPRGNVLIMNSWNYPINLLFIPLAGSIAAGNTNVVKLHPFVLESKKVIEKILNELDPQEQYIKVDDSYTFADMFESHKIDFLFFTGSSKTASNLKKLIDKHDIEYCFELGGKSPFIVTQYANIDLAVEQFFYGKMLNGGQTCVAPDYIFIDAKVAQTFSLKLNKKIDDFFQSEEDWNNVAHLVNEHTLTRVMSYLEDGKADFNLLKIKPQIVQTNDLTDEIYHEEIFAPVAPMYIYKEISEFEHVYNQNPNPLAFYLFSNNKNDWNFFKQFKAGNYMINSTISILDDNSLSFGGYKQSGFGRYRGKASYEIFSVKSSYVKTYFDPYKTFKIHPYKTWKTKILKLILKFNEFSDL</sequence>
<evidence type="ECO:0000313" key="8">
    <source>
        <dbReference type="EMBL" id="APJ38736.1"/>
    </source>
</evidence>
<evidence type="ECO:0000256" key="1">
    <source>
        <dbReference type="ARBA" id="ARBA00009986"/>
    </source>
</evidence>
<dbReference type="GO" id="GO:0005737">
    <property type="term" value="C:cytoplasm"/>
    <property type="evidence" value="ECO:0007669"/>
    <property type="project" value="TreeGrafter"/>
</dbReference>
<keyword evidence="2 3" id="KW-0560">Oxidoreductase</keyword>
<dbReference type="PROSITE" id="PS00687">
    <property type="entry name" value="ALDEHYDE_DEHYDR_GLU"/>
    <property type="match status" value="1"/>
</dbReference>
<dbReference type="GO" id="GO:0006081">
    <property type="term" value="P:aldehyde metabolic process"/>
    <property type="evidence" value="ECO:0007669"/>
    <property type="project" value="InterPro"/>
</dbReference>
<name>A0A1L4FT09_9BACT</name>
<feature type="active site" evidence="4">
    <location>
        <position position="221"/>
    </location>
</feature>
<dbReference type="InterPro" id="IPR016162">
    <property type="entry name" value="Ald_DH_N"/>
</dbReference>
<dbReference type="AlphaFoldDB" id="A0A1L4FT09"/>
<keyword evidence="9" id="KW-1185">Reference proteome</keyword>
<evidence type="ECO:0000256" key="5">
    <source>
        <dbReference type="PROSITE-ProRule" id="PRU10007"/>
    </source>
</evidence>
<dbReference type="GO" id="GO:0004029">
    <property type="term" value="F:aldehyde dehydrogenase (NAD+) activity"/>
    <property type="evidence" value="ECO:0007669"/>
    <property type="project" value="TreeGrafter"/>
</dbReference>
<dbReference type="InterPro" id="IPR012394">
    <property type="entry name" value="Aldehyde_DH_NAD(P)"/>
</dbReference>
<dbReference type="InterPro" id="IPR029510">
    <property type="entry name" value="Ald_DH_CS_GLU"/>
</dbReference>
<gene>
    <name evidence="8" type="ORF">BLA55_03690</name>
</gene>
<dbReference type="KEGG" id="mpul:BLA55_03690"/>
<dbReference type="OrthoDB" id="9762913at2"/>
<dbReference type="Proteomes" id="UP000184322">
    <property type="component" value="Chromosome"/>
</dbReference>
<dbReference type="InterPro" id="IPR016163">
    <property type="entry name" value="Ald_DH_C"/>
</dbReference>
<dbReference type="Gene3D" id="3.40.605.10">
    <property type="entry name" value="Aldehyde Dehydrogenase, Chain A, domain 1"/>
    <property type="match status" value="1"/>
</dbReference>
<evidence type="ECO:0000256" key="6">
    <source>
        <dbReference type="RuleBase" id="RU003345"/>
    </source>
</evidence>
<dbReference type="STRING" id="48003.BLA55_03690"/>
<accession>A0A1L4FT09</accession>
<dbReference type="PIRSF" id="PIRSF036492">
    <property type="entry name" value="ALDH"/>
    <property type="match status" value="1"/>
</dbReference>
<proteinExistence type="inferred from homology"/>
<evidence type="ECO:0000313" key="9">
    <source>
        <dbReference type="Proteomes" id="UP000184322"/>
    </source>
</evidence>
<dbReference type="Gene3D" id="3.40.309.10">
    <property type="entry name" value="Aldehyde Dehydrogenase, Chain A, domain 2"/>
    <property type="match status" value="1"/>
</dbReference>
<comment type="similarity">
    <text evidence="1 3 6">Belongs to the aldehyde dehydrogenase family.</text>
</comment>
<evidence type="ECO:0000256" key="3">
    <source>
        <dbReference type="PIRNR" id="PIRNR036492"/>
    </source>
</evidence>
<organism evidence="8 9">
    <name type="scientific">Mycoplasmopsis pullorum</name>
    <dbReference type="NCBI Taxonomy" id="48003"/>
    <lineage>
        <taxon>Bacteria</taxon>
        <taxon>Bacillati</taxon>
        <taxon>Mycoplasmatota</taxon>
        <taxon>Mycoplasmoidales</taxon>
        <taxon>Metamycoplasmataceae</taxon>
        <taxon>Mycoplasmopsis</taxon>
    </lineage>
</organism>
<dbReference type="EMBL" id="CP017813">
    <property type="protein sequence ID" value="APJ38736.1"/>
    <property type="molecule type" value="Genomic_DNA"/>
</dbReference>
<dbReference type="InterPro" id="IPR015590">
    <property type="entry name" value="Aldehyde_DH_dom"/>
</dbReference>